<comment type="caution">
    <text evidence="1">The sequence shown here is derived from an EMBL/GenBank/DDBJ whole genome shotgun (WGS) entry which is preliminary data.</text>
</comment>
<sequence>MPDAAPAPDAVPEVALPGVVDRHVHLGLVDRALLADGPVTEVHDLGWDPRETIAWAAAPPSGLRVRYVGPFHTAPGGYPSGRSWAPDAAVRQVGSPRAAAEAVADVVAGGGFAVKVALHAGMALLSDDVLRALVTEAHSVGLPVVVHAEGAGQTERAVTAGADTLVHVPWTEPLSPGLIARAAHMTWVSTLAIHDAPGGSAGLDRALDNARRFVAAGGTLVYGTDMGNGPTPVGVNEREIELLGEVGLSGEALLRAVLGPPDAPALAARLPVPRTAAELIAWLRSAVRPAQRPPGHGLRP</sequence>
<dbReference type="RefSeq" id="WP_377199690.1">
    <property type="nucleotide sequence ID" value="NZ_JBHUHF010000001.1"/>
</dbReference>
<evidence type="ECO:0000313" key="1">
    <source>
        <dbReference type="EMBL" id="MFD2027976.1"/>
    </source>
</evidence>
<name>A0ABW4VB61_9MICO</name>
<dbReference type="PANTHER" id="PTHR43135">
    <property type="entry name" value="ALPHA-D-RIBOSE 1-METHYLPHOSPHONATE 5-TRIPHOSPHATE DIPHOSPHATASE"/>
    <property type="match status" value="1"/>
</dbReference>
<dbReference type="GO" id="GO:0016787">
    <property type="term" value="F:hydrolase activity"/>
    <property type="evidence" value="ECO:0007669"/>
    <property type="project" value="UniProtKB-KW"/>
</dbReference>
<keyword evidence="1" id="KW-0378">Hydrolase</keyword>
<evidence type="ECO:0000313" key="2">
    <source>
        <dbReference type="Proteomes" id="UP001597338"/>
    </source>
</evidence>
<organism evidence="1 2">
    <name type="scientific">Promicromonospora aerolata</name>
    <dbReference type="NCBI Taxonomy" id="195749"/>
    <lineage>
        <taxon>Bacteria</taxon>
        <taxon>Bacillati</taxon>
        <taxon>Actinomycetota</taxon>
        <taxon>Actinomycetes</taxon>
        <taxon>Micrococcales</taxon>
        <taxon>Promicromonosporaceae</taxon>
        <taxon>Promicromonospora</taxon>
    </lineage>
</organism>
<reference evidence="2" key="1">
    <citation type="journal article" date="2019" name="Int. J. Syst. Evol. Microbiol.">
        <title>The Global Catalogue of Microorganisms (GCM) 10K type strain sequencing project: providing services to taxonomists for standard genome sequencing and annotation.</title>
        <authorList>
            <consortium name="The Broad Institute Genomics Platform"/>
            <consortium name="The Broad Institute Genome Sequencing Center for Infectious Disease"/>
            <person name="Wu L."/>
            <person name="Ma J."/>
        </authorList>
    </citation>
    <scope>NUCLEOTIDE SEQUENCE [LARGE SCALE GENOMIC DNA]</scope>
    <source>
        <strain evidence="2">CCM 7043</strain>
    </source>
</reference>
<gene>
    <name evidence="1" type="ORF">ACFSL2_20945</name>
</gene>
<dbReference type="InterPro" id="IPR051781">
    <property type="entry name" value="Metallo-dep_Hydrolase"/>
</dbReference>
<keyword evidence="2" id="KW-1185">Reference proteome</keyword>
<dbReference type="SUPFAM" id="SSF51556">
    <property type="entry name" value="Metallo-dependent hydrolases"/>
    <property type="match status" value="1"/>
</dbReference>
<proteinExistence type="predicted"/>
<protein>
    <submittedName>
        <fullName evidence="1">Hydrolase</fullName>
    </submittedName>
</protein>
<dbReference type="InterPro" id="IPR032466">
    <property type="entry name" value="Metal_Hydrolase"/>
</dbReference>
<dbReference type="Proteomes" id="UP001597338">
    <property type="component" value="Unassembled WGS sequence"/>
</dbReference>
<accession>A0ABW4VB61</accession>
<dbReference type="PANTHER" id="PTHR43135:SF3">
    <property type="entry name" value="ALPHA-D-RIBOSE 1-METHYLPHOSPHONATE 5-TRIPHOSPHATE DIPHOSPHATASE"/>
    <property type="match status" value="1"/>
</dbReference>
<dbReference type="Gene3D" id="3.20.20.140">
    <property type="entry name" value="Metal-dependent hydrolases"/>
    <property type="match status" value="1"/>
</dbReference>
<dbReference type="EMBL" id="JBHUHF010000001">
    <property type="protein sequence ID" value="MFD2027976.1"/>
    <property type="molecule type" value="Genomic_DNA"/>
</dbReference>